<comment type="subcellular location">
    <subcellularLocation>
        <location evidence="1">Periplasm</location>
    </subcellularLocation>
</comment>
<dbReference type="GO" id="GO:0051274">
    <property type="term" value="P:beta-glucan biosynthetic process"/>
    <property type="evidence" value="ECO:0007669"/>
    <property type="project" value="TreeGrafter"/>
</dbReference>
<comment type="caution">
    <text evidence="9">The sequence shown here is derived from an EMBL/GenBank/DDBJ whole genome shotgun (WGS) entry which is preliminary data.</text>
</comment>
<dbReference type="PIRSF" id="PIRSF006281">
    <property type="entry name" value="MdoG"/>
    <property type="match status" value="1"/>
</dbReference>
<proteinExistence type="inferred from homology"/>
<dbReference type="SUPFAM" id="SSF74650">
    <property type="entry name" value="Galactose mutarotase-like"/>
    <property type="match status" value="1"/>
</dbReference>
<dbReference type="GO" id="GO:0030246">
    <property type="term" value="F:carbohydrate binding"/>
    <property type="evidence" value="ECO:0007669"/>
    <property type="project" value="InterPro"/>
</dbReference>
<dbReference type="Proteomes" id="UP000014115">
    <property type="component" value="Unassembled WGS sequence"/>
</dbReference>
<feature type="signal peptide" evidence="7">
    <location>
        <begin position="1"/>
        <end position="31"/>
    </location>
</feature>
<comment type="similarity">
    <text evidence="3">Belongs to the OpgD/OpgG family.</text>
</comment>
<dbReference type="InterPro" id="IPR007444">
    <property type="entry name" value="Glucan_biosyn_MdoG_C"/>
</dbReference>
<dbReference type="FunFam" id="2.70.98.10:FF:000001">
    <property type="entry name" value="Glucans biosynthesis protein G"/>
    <property type="match status" value="1"/>
</dbReference>
<evidence type="ECO:0000256" key="4">
    <source>
        <dbReference type="ARBA" id="ARBA00022729"/>
    </source>
</evidence>
<dbReference type="PATRIC" id="fig|740709.3.peg.1369"/>
<name>K2KMY7_9GAMM</name>
<protein>
    <submittedName>
        <fullName evidence="9">Glucan biosynthesis protein G</fullName>
    </submittedName>
</protein>
<gene>
    <name evidence="9" type="ORF">A10D4_06721</name>
</gene>
<evidence type="ECO:0000256" key="6">
    <source>
        <dbReference type="SAM" id="MobiDB-lite"/>
    </source>
</evidence>
<dbReference type="PANTHER" id="PTHR30504:SF3">
    <property type="entry name" value="GLUCANS BIOSYNTHESIS PROTEIN D"/>
    <property type="match status" value="1"/>
</dbReference>
<dbReference type="InterPro" id="IPR014718">
    <property type="entry name" value="GH-type_carb-bd"/>
</dbReference>
<dbReference type="SUPFAM" id="SSF81296">
    <property type="entry name" value="E set domains"/>
    <property type="match status" value="1"/>
</dbReference>
<comment type="pathway">
    <text evidence="2">Glycan metabolism; osmoregulated periplasmic glucan (OPG) biosynthesis.</text>
</comment>
<dbReference type="PANTHER" id="PTHR30504">
    <property type="entry name" value="GLUCANS BIOSYNTHESIS PROTEIN"/>
    <property type="match status" value="1"/>
</dbReference>
<dbReference type="OrthoDB" id="335750at2"/>
<evidence type="ECO:0000313" key="10">
    <source>
        <dbReference type="Proteomes" id="UP000014115"/>
    </source>
</evidence>
<evidence type="ECO:0000256" key="3">
    <source>
        <dbReference type="ARBA" id="ARBA00009284"/>
    </source>
</evidence>
<keyword evidence="5" id="KW-0574">Periplasm</keyword>
<evidence type="ECO:0000256" key="7">
    <source>
        <dbReference type="SAM" id="SignalP"/>
    </source>
</evidence>
<dbReference type="InterPro" id="IPR014756">
    <property type="entry name" value="Ig_E-set"/>
</dbReference>
<dbReference type="UniPathway" id="UPA00637"/>
<feature type="chain" id="PRO_5003860046" evidence="7">
    <location>
        <begin position="32"/>
        <end position="581"/>
    </location>
</feature>
<keyword evidence="4 7" id="KW-0732">Signal</keyword>
<feature type="compositionally biased region" description="Low complexity" evidence="6">
    <location>
        <begin position="54"/>
        <end position="68"/>
    </location>
</feature>
<accession>K2KMY7</accession>
<dbReference type="RefSeq" id="WP_008488521.1">
    <property type="nucleotide sequence ID" value="NZ_AMRG01000007.1"/>
</dbReference>
<dbReference type="STRING" id="740709.A10D4_06721"/>
<dbReference type="Gene3D" id="2.70.98.10">
    <property type="match status" value="1"/>
</dbReference>
<sequence length="581" mass="65068">MRYFSAAKKNVLAACVLGATSTIVWTSPAMALNSPASGNSFKNWVNQLLTSDSEQAAAAETTTESQSANPSPDTVDAEPPLRERFFETLQARAQNLAEKDYQAPAQVLPKTLTGLDYTAYRSIRFKTDNALWHDQSPFEIQLFHPGFLYREPVAINEITDNEQAVPFSTDYFNYDKPAPDLAQIVSEQPDSHPEKWGFSGFRVHYPLNDPDYKDEFLVFQGASYFRLIGPSQSYGLSARGLAVDTATAKGEEFPRFREFWLQRPDEKATSLVIYALLDSPSVTGAYKFEVFPSAPTQVLVDAHIYARRDIGKLGVAPLTSMYLHGENSRRFSDDYRPEVHDSDGLLLHTSHQQWIWRPLTNPKNLSVVTLSDTNPRGFGLLQRDRDFDNYLDLEAVYEKRPGLWVEPLNQWGEGAVELLEIPTDTEVNDNIGAYWVPKRALKAGDSRYYRYMLTSVAGKIAEQQQATVTRTRIGRDLVPNADGSMPPASQRQFTIDFSGGQLATLGAKLPLTAQLQLSNGEAKDVQVQRLPANAEQQGAIRVAFKLLPGEADAVDMQLFVHLRGQPLTETWNYVWRANAVE</sequence>
<evidence type="ECO:0000259" key="8">
    <source>
        <dbReference type="Pfam" id="PF04349"/>
    </source>
</evidence>
<dbReference type="InterPro" id="IPR014438">
    <property type="entry name" value="Glucan_biosyn_MdoG/MdoD"/>
</dbReference>
<dbReference type="GO" id="GO:0030288">
    <property type="term" value="C:outer membrane-bounded periplasmic space"/>
    <property type="evidence" value="ECO:0007669"/>
    <property type="project" value="TreeGrafter"/>
</dbReference>
<reference evidence="9 10" key="1">
    <citation type="journal article" date="2012" name="J. Bacteriol.">
        <title>Genome Sequence of Idiomarina xiamenensis Type Strain 10-D-4.</title>
        <authorList>
            <person name="Lai Q."/>
            <person name="Wang L."/>
            <person name="Wang W."/>
            <person name="Shao Z."/>
        </authorList>
    </citation>
    <scope>NUCLEOTIDE SEQUENCE [LARGE SCALE GENOMIC DNA]</scope>
    <source>
        <strain evidence="9 10">10-D-4</strain>
    </source>
</reference>
<dbReference type="GO" id="GO:0003824">
    <property type="term" value="F:catalytic activity"/>
    <property type="evidence" value="ECO:0007669"/>
    <property type="project" value="InterPro"/>
</dbReference>
<evidence type="ECO:0000256" key="5">
    <source>
        <dbReference type="ARBA" id="ARBA00022764"/>
    </source>
</evidence>
<evidence type="ECO:0000313" key="9">
    <source>
        <dbReference type="EMBL" id="EKE83819.1"/>
    </source>
</evidence>
<feature type="region of interest" description="Disordered" evidence="6">
    <location>
        <begin position="54"/>
        <end position="78"/>
    </location>
</feature>
<dbReference type="AlphaFoldDB" id="K2KMY7"/>
<evidence type="ECO:0000256" key="2">
    <source>
        <dbReference type="ARBA" id="ARBA00005001"/>
    </source>
</evidence>
<feature type="domain" description="Glucan biosynthesis periplasmic MdoG C-terminal" evidence="8">
    <location>
        <begin position="86"/>
        <end position="575"/>
    </location>
</feature>
<dbReference type="InterPro" id="IPR013783">
    <property type="entry name" value="Ig-like_fold"/>
</dbReference>
<keyword evidence="10" id="KW-1185">Reference proteome</keyword>
<dbReference type="EMBL" id="AMRG01000007">
    <property type="protein sequence ID" value="EKE83819.1"/>
    <property type="molecule type" value="Genomic_DNA"/>
</dbReference>
<dbReference type="Gene3D" id="2.60.40.10">
    <property type="entry name" value="Immunoglobulins"/>
    <property type="match status" value="1"/>
</dbReference>
<dbReference type="eggNOG" id="COG3131">
    <property type="taxonomic scope" value="Bacteria"/>
</dbReference>
<dbReference type="InterPro" id="IPR011013">
    <property type="entry name" value="Gal_mutarotase_sf_dom"/>
</dbReference>
<dbReference type="Pfam" id="PF04349">
    <property type="entry name" value="MdoG"/>
    <property type="match status" value="1"/>
</dbReference>
<organism evidence="9 10">
    <name type="scientific">Idiomarina xiamenensis 10-D-4</name>
    <dbReference type="NCBI Taxonomy" id="740709"/>
    <lineage>
        <taxon>Bacteria</taxon>
        <taxon>Pseudomonadati</taxon>
        <taxon>Pseudomonadota</taxon>
        <taxon>Gammaproteobacteria</taxon>
        <taxon>Alteromonadales</taxon>
        <taxon>Idiomarinaceae</taxon>
        <taxon>Idiomarina</taxon>
    </lineage>
</organism>
<evidence type="ECO:0000256" key="1">
    <source>
        <dbReference type="ARBA" id="ARBA00004418"/>
    </source>
</evidence>